<dbReference type="EMBL" id="CP000875">
    <property type="protein sequence ID" value="ABX03312.1"/>
    <property type="molecule type" value="Genomic_DNA"/>
</dbReference>
<dbReference type="AlphaFoldDB" id="A9AWR1"/>
<sequence length="1125" mass="121233">MAEETLELILSLRDEATSKLAAAGGQLASLSEQSTRAAATVQTLADKYRLAGQSQDLVAKSITDLTGKQAKLESTIEATTRALEQERAKADSNATTIATLERSLDKLQQQARSTSDAIERKVISIEKASVSMRQLEQRTLSAADAMRREDTAMTESKGSLGGLTDGLMGVAKAYVGVEAVRKVVQWGKEGAAIEGVEEAFDNLARKSGTSSTAYLAALKQASAGTISETNLMIGANKAVLLAGDRLAKDVPKLLEIARAASKATGEDINFMFDSLVTGLARNSKMIIDNLGITVDVAKANQDYAASLGKTVMALTDQEKALAFQQAVMQSGQQMINDVGVDVDSNAAKIARAEAHLQNFSNSLKVLAGNIVGFFAEGIDVLDRLTSQNFTLAQRLDEVDYKAIQSGKSFATYRQILTDLDATEGMVTEGQYHLAEAFLNTGMDAQAAMDRVRGLGDAFVRKAEAAGLSTTAIAELATRADTLSDKSERARGAVEATTFAFSAGSIDATLYQQALNEIEQQVVQDEIELTRLEGATLLVASATREATVSTDDFTAAVDVHTESLYAKIDATIEASMEQETLALLTQNARLAADDHIGALAAETSSLYDLAAAAQTAGDALAYKALMEGVAQLPRNTTASRNDLRAEGIDPRDQRQYKDAVADRAQDLVNPAGAAARQREAERQAGEFNRRNAERVRTARNPTRRSGGGSGSGSRGQSASQREAEQRIKQAEQTEAKIAKAKEDFQEKAERLTRDHYATVRKIEDDYHRKALAAEQSFNRQKFADQADFLESVASMHKDDRAEALRKQTEAWDKAQAMAQAGRAKEADAYLKAAEEEIEADQQRTDRMRQLRQQLADDTADLTAADRADLEEQLRLLDKADQIKDDLAAKRLSDLETANDSLKAERDEALASENADYSEAQAKLRDDFADTMRGILDKQTEQLQAHQTWADATIALYGLVASAASNAANAVGQAPSGTAAPGEDADFTIHNKVEASYALGTGDMGLTRDMVVQAHAREIIVDPTRSDGIRKAGGIDYLLKLSETERVNRSRADRLPTVTPTPLVQPAPRDYPPTVAAAGPTNVAIQAGGLTLAQIEALLRRILAQNNQGMGQQSQVRQRMKSTTLIR</sequence>
<feature type="compositionally biased region" description="Basic and acidic residues" evidence="2">
    <location>
        <begin position="675"/>
        <end position="695"/>
    </location>
</feature>
<name>A9AWR1_HERA2</name>
<feature type="compositionally biased region" description="Basic and acidic residues" evidence="2">
    <location>
        <begin position="720"/>
        <end position="729"/>
    </location>
</feature>
<feature type="compositionally biased region" description="Basic and acidic residues" evidence="2">
    <location>
        <begin position="640"/>
        <end position="664"/>
    </location>
</feature>
<organism evidence="3 4">
    <name type="scientific">Herpetosiphon aurantiacus (strain ATCC 23779 / DSM 785 / 114-95)</name>
    <dbReference type="NCBI Taxonomy" id="316274"/>
    <lineage>
        <taxon>Bacteria</taxon>
        <taxon>Bacillati</taxon>
        <taxon>Chloroflexota</taxon>
        <taxon>Chloroflexia</taxon>
        <taxon>Herpetosiphonales</taxon>
        <taxon>Herpetosiphonaceae</taxon>
        <taxon>Herpetosiphon</taxon>
    </lineage>
</organism>
<protein>
    <submittedName>
        <fullName evidence="3">Uncharacterized protein</fullName>
    </submittedName>
</protein>
<gene>
    <name evidence="3" type="ordered locus">Haur_0664</name>
</gene>
<dbReference type="eggNOG" id="COG1196">
    <property type="taxonomic scope" value="Bacteria"/>
</dbReference>
<accession>A9AWR1</accession>
<dbReference type="Proteomes" id="UP000000787">
    <property type="component" value="Chromosome"/>
</dbReference>
<evidence type="ECO:0000256" key="2">
    <source>
        <dbReference type="SAM" id="MobiDB-lite"/>
    </source>
</evidence>
<dbReference type="HOGENOM" id="CLU_279755_0_0_0"/>
<feature type="coiled-coil region" evidence="1">
    <location>
        <begin position="69"/>
        <end position="117"/>
    </location>
</feature>
<proteinExistence type="predicted"/>
<evidence type="ECO:0000256" key="1">
    <source>
        <dbReference type="SAM" id="Coils"/>
    </source>
</evidence>
<evidence type="ECO:0000313" key="4">
    <source>
        <dbReference type="Proteomes" id="UP000000787"/>
    </source>
</evidence>
<dbReference type="BioCyc" id="HAUR316274:GHYA-675-MONOMER"/>
<evidence type="ECO:0000313" key="3">
    <source>
        <dbReference type="EMBL" id="ABX03312.1"/>
    </source>
</evidence>
<dbReference type="KEGG" id="hau:Haur_0664"/>
<feature type="region of interest" description="Disordered" evidence="2">
    <location>
        <begin position="636"/>
        <end position="729"/>
    </location>
</feature>
<dbReference type="STRING" id="316274.Haur_0664"/>
<feature type="coiled-coil region" evidence="1">
    <location>
        <begin position="822"/>
        <end position="910"/>
    </location>
</feature>
<keyword evidence="4" id="KW-1185">Reference proteome</keyword>
<keyword evidence="1" id="KW-0175">Coiled coil</keyword>
<reference evidence="3 4" key="1">
    <citation type="journal article" date="2011" name="Stand. Genomic Sci.">
        <title>Complete genome sequence of the filamentous gliding predatory bacterium Herpetosiphon aurantiacus type strain (114-95(T)).</title>
        <authorList>
            <person name="Kiss H."/>
            <person name="Nett M."/>
            <person name="Domin N."/>
            <person name="Martin K."/>
            <person name="Maresca J.A."/>
            <person name="Copeland A."/>
            <person name="Lapidus A."/>
            <person name="Lucas S."/>
            <person name="Berry K.W."/>
            <person name="Glavina Del Rio T."/>
            <person name="Dalin E."/>
            <person name="Tice H."/>
            <person name="Pitluck S."/>
            <person name="Richardson P."/>
            <person name="Bruce D."/>
            <person name="Goodwin L."/>
            <person name="Han C."/>
            <person name="Detter J.C."/>
            <person name="Schmutz J."/>
            <person name="Brettin T."/>
            <person name="Land M."/>
            <person name="Hauser L."/>
            <person name="Kyrpides N.C."/>
            <person name="Ivanova N."/>
            <person name="Goker M."/>
            <person name="Woyke T."/>
            <person name="Klenk H.P."/>
            <person name="Bryant D.A."/>
        </authorList>
    </citation>
    <scope>NUCLEOTIDE SEQUENCE [LARGE SCALE GENOMIC DNA]</scope>
    <source>
        <strain evidence="4">ATCC 23779 / DSM 785 / 114-95</strain>
    </source>
</reference>
<dbReference type="InParanoid" id="A9AWR1"/>